<dbReference type="SUPFAM" id="SSF81442">
    <property type="entry name" value="Cytochrome c oxidase subunit I-like"/>
    <property type="match status" value="1"/>
</dbReference>
<dbReference type="OrthoDB" id="5245199at2"/>
<feature type="transmembrane region" description="Helical" evidence="1">
    <location>
        <begin position="7"/>
        <end position="32"/>
    </location>
</feature>
<dbReference type="EMBL" id="VCIW01000013">
    <property type="protein sequence ID" value="TLS50667.1"/>
    <property type="molecule type" value="Genomic_DNA"/>
</dbReference>
<dbReference type="Proteomes" id="UP000309676">
    <property type="component" value="Unassembled WGS sequence"/>
</dbReference>
<feature type="transmembrane region" description="Helical" evidence="1">
    <location>
        <begin position="237"/>
        <end position="257"/>
    </location>
</feature>
<keyword evidence="3" id="KW-1185">Reference proteome</keyword>
<feature type="transmembrane region" description="Helical" evidence="1">
    <location>
        <begin position="79"/>
        <end position="97"/>
    </location>
</feature>
<feature type="transmembrane region" description="Helical" evidence="1">
    <location>
        <begin position="172"/>
        <end position="192"/>
    </location>
</feature>
<dbReference type="InterPro" id="IPR036927">
    <property type="entry name" value="Cyt_c_oxase-like_su1_sf"/>
</dbReference>
<feature type="transmembrane region" description="Helical" evidence="1">
    <location>
        <begin position="212"/>
        <end position="231"/>
    </location>
</feature>
<keyword evidence="1" id="KW-0812">Transmembrane</keyword>
<evidence type="ECO:0000313" key="2">
    <source>
        <dbReference type="EMBL" id="TLS50667.1"/>
    </source>
</evidence>
<feature type="transmembrane region" description="Helical" evidence="1">
    <location>
        <begin position="103"/>
        <end position="122"/>
    </location>
</feature>
<comment type="caution">
    <text evidence="2">The sequence shown here is derived from an EMBL/GenBank/DDBJ whole genome shotgun (WGS) entry which is preliminary data.</text>
</comment>
<organism evidence="2 3">
    <name type="scientific">Paenibacillus antri</name>
    <dbReference type="NCBI Taxonomy" id="2582848"/>
    <lineage>
        <taxon>Bacteria</taxon>
        <taxon>Bacillati</taxon>
        <taxon>Bacillota</taxon>
        <taxon>Bacilli</taxon>
        <taxon>Bacillales</taxon>
        <taxon>Paenibacillaceae</taxon>
        <taxon>Paenibacillus</taxon>
    </lineage>
</organism>
<name>A0A5R9G2U1_9BACL</name>
<keyword evidence="1" id="KW-0472">Membrane</keyword>
<feature type="transmembrane region" description="Helical" evidence="1">
    <location>
        <begin position="143"/>
        <end position="166"/>
    </location>
</feature>
<accession>A0A5R9G2U1</accession>
<feature type="transmembrane region" description="Helical" evidence="1">
    <location>
        <begin position="359"/>
        <end position="380"/>
    </location>
</feature>
<sequence length="410" mass="44479">MFRLPLLFIATGIVGFVLYHALSLLTLGTWMFEPIRNPDGWFRVHLLVLDWATMIAMGAVYQLMDVVLQRRIYSMKLGYLHYAVFTAGTIALLYGFVASDVPFLAGGALLALTGVVLFAWNVGATMLQARVWNPVTASTACALIYLVVTAVMGTVMGLNFAFPVWIEGHDRLLASHIWIGMLGWFGLLITGFSYKMLPMFYLSHGFSARLQYPVIALLNAGVLTGAVSFLFGGGGAAQAASVAVVAAAFVVYAAHIAEVRKHKHKSSPGRGIWWTVQSAHALAFFGAALLATWLLFPGAFEGRQTTMVIGMFYMWGWVSMTVLGYLSKIVPFLWWTHKYGPRAGQPNVPTMAMMIPDAAVGYGLACVAAGLCIALAGIYFESKVWVGAGGTALSVGSILYMSVIVRVFSR</sequence>
<dbReference type="AlphaFoldDB" id="A0A5R9G2U1"/>
<feature type="transmembrane region" description="Helical" evidence="1">
    <location>
        <begin position="278"/>
        <end position="300"/>
    </location>
</feature>
<protein>
    <recommendedName>
        <fullName evidence="4">Cbb3-type cytochrome c oxidase subunit I</fullName>
    </recommendedName>
</protein>
<feature type="transmembrane region" description="Helical" evidence="1">
    <location>
        <begin position="386"/>
        <end position="408"/>
    </location>
</feature>
<keyword evidence="1" id="KW-1133">Transmembrane helix</keyword>
<gene>
    <name evidence="2" type="ORF">FE782_18350</name>
</gene>
<reference evidence="2 3" key="1">
    <citation type="submission" date="2019-05" db="EMBL/GenBank/DDBJ databases">
        <authorList>
            <person name="Narsing Rao M.P."/>
            <person name="Li W.J."/>
        </authorList>
    </citation>
    <scope>NUCLEOTIDE SEQUENCE [LARGE SCALE GENOMIC DNA]</scope>
    <source>
        <strain evidence="2 3">SYSU_K30003</strain>
    </source>
</reference>
<proteinExistence type="predicted"/>
<feature type="transmembrane region" description="Helical" evidence="1">
    <location>
        <begin position="44"/>
        <end position="67"/>
    </location>
</feature>
<evidence type="ECO:0000313" key="3">
    <source>
        <dbReference type="Proteomes" id="UP000309676"/>
    </source>
</evidence>
<evidence type="ECO:0008006" key="4">
    <source>
        <dbReference type="Google" id="ProtNLM"/>
    </source>
</evidence>
<evidence type="ECO:0000256" key="1">
    <source>
        <dbReference type="SAM" id="Phobius"/>
    </source>
</evidence>
<feature type="transmembrane region" description="Helical" evidence="1">
    <location>
        <begin position="312"/>
        <end position="335"/>
    </location>
</feature>
<dbReference type="RefSeq" id="WP_138195699.1">
    <property type="nucleotide sequence ID" value="NZ_VCIW01000013.1"/>
</dbReference>